<dbReference type="RefSeq" id="WP_377360734.1">
    <property type="nucleotide sequence ID" value="NZ_JBHTCM010000028.1"/>
</dbReference>
<comment type="caution">
    <text evidence="1">The sequence shown here is derived from an EMBL/GenBank/DDBJ whole genome shotgun (WGS) entry which is preliminary data.</text>
</comment>
<dbReference type="Proteomes" id="UP001596456">
    <property type="component" value="Unassembled WGS sequence"/>
</dbReference>
<gene>
    <name evidence="1" type="ORF">ACFQPS_18660</name>
</gene>
<keyword evidence="2" id="KW-1185">Reference proteome</keyword>
<evidence type="ECO:0000313" key="2">
    <source>
        <dbReference type="Proteomes" id="UP001596456"/>
    </source>
</evidence>
<protein>
    <submittedName>
        <fullName evidence="1">Uncharacterized protein</fullName>
    </submittedName>
</protein>
<reference evidence="2" key="1">
    <citation type="journal article" date="2019" name="Int. J. Syst. Evol. Microbiol.">
        <title>The Global Catalogue of Microorganisms (GCM) 10K type strain sequencing project: providing services to taxonomists for standard genome sequencing and annotation.</title>
        <authorList>
            <consortium name="The Broad Institute Genomics Platform"/>
            <consortium name="The Broad Institute Genome Sequencing Center for Infectious Disease"/>
            <person name="Wu L."/>
            <person name="Ma J."/>
        </authorList>
    </citation>
    <scope>NUCLEOTIDE SEQUENCE [LARGE SCALE GENOMIC DNA]</scope>
    <source>
        <strain evidence="2">CGMCC 1.16275</strain>
    </source>
</reference>
<sequence length="145" mass="16041">MSGITAGLLRWAVYRSLDTLTGARYDRSGELAGARLERWRLDSATDDGILAELTHIYGYNPSHRGPDEPVVTVKSDYLPERKGAAPVPALWASLDNLHPQFRRTKSGEWVFTSPHAMGLALVDIIRLLMRSPVPPPMPAKTPLLL</sequence>
<proteinExistence type="predicted"/>
<accession>A0ABW2KYN1</accession>
<evidence type="ECO:0000313" key="1">
    <source>
        <dbReference type="EMBL" id="MFC7335197.1"/>
    </source>
</evidence>
<dbReference type="EMBL" id="JBHTCM010000028">
    <property type="protein sequence ID" value="MFC7335197.1"/>
    <property type="molecule type" value="Genomic_DNA"/>
</dbReference>
<organism evidence="1 2">
    <name type="scientific">Rhodocista pekingensis</name>
    <dbReference type="NCBI Taxonomy" id="201185"/>
    <lineage>
        <taxon>Bacteria</taxon>
        <taxon>Pseudomonadati</taxon>
        <taxon>Pseudomonadota</taxon>
        <taxon>Alphaproteobacteria</taxon>
        <taxon>Rhodospirillales</taxon>
        <taxon>Azospirillaceae</taxon>
        <taxon>Rhodocista</taxon>
    </lineage>
</organism>
<name>A0ABW2KYN1_9PROT</name>